<dbReference type="OrthoDB" id="654004at2"/>
<protein>
    <submittedName>
        <fullName evidence="1">Uncharacterized protein</fullName>
    </submittedName>
</protein>
<keyword evidence="2" id="KW-1185">Reference proteome</keyword>
<reference evidence="1 2" key="1">
    <citation type="submission" date="2016-04" db="EMBL/GenBank/DDBJ databases">
        <authorList>
            <consortium name="Pathogen Informatics"/>
        </authorList>
    </citation>
    <scope>NUCLEOTIDE SEQUENCE [LARGE SCALE GENOMIC DNA]</scope>
    <source>
        <strain evidence="1 2">H050680373</strain>
    </source>
</reference>
<sequence>MRVDVTEQIRICDEVLNDLQDYFLLGDLQTVQDFKNRHAIDDDMLTPMITTELGDRIVEEGALLPLPGIANHPYTVIFNRSGKPVLESARHRIVHRQAGYLLDVTSERIFLFTIPYLQQWDSRLPHLKDHRPSFALPNGMYGVEVLAGYAMIDGSEEPVIEFAIGPADGGFHADFSYRYELE</sequence>
<organism evidence="1 2">
    <name type="scientific">Bordetella ansorpii</name>
    <dbReference type="NCBI Taxonomy" id="288768"/>
    <lineage>
        <taxon>Bacteria</taxon>
        <taxon>Pseudomonadati</taxon>
        <taxon>Pseudomonadota</taxon>
        <taxon>Betaproteobacteria</taxon>
        <taxon>Burkholderiales</taxon>
        <taxon>Alcaligenaceae</taxon>
        <taxon>Bordetella</taxon>
    </lineage>
</organism>
<evidence type="ECO:0000313" key="2">
    <source>
        <dbReference type="Proteomes" id="UP000076848"/>
    </source>
</evidence>
<dbReference type="STRING" id="288768.SAMEA3906486_05476"/>
<dbReference type="Proteomes" id="UP000076848">
    <property type="component" value="Unassembled WGS sequence"/>
</dbReference>
<name>A0A157SWF1_9BORD</name>
<dbReference type="RefSeq" id="WP_066134466.1">
    <property type="nucleotide sequence ID" value="NZ_FKIF01000010.1"/>
</dbReference>
<accession>A0A157SWF1</accession>
<dbReference type="AlphaFoldDB" id="A0A157SWF1"/>
<proteinExistence type="predicted"/>
<dbReference type="EMBL" id="FKIF01000010">
    <property type="protein sequence ID" value="SAI74759.1"/>
    <property type="molecule type" value="Genomic_DNA"/>
</dbReference>
<evidence type="ECO:0000313" key="1">
    <source>
        <dbReference type="EMBL" id="SAI74759.1"/>
    </source>
</evidence>
<gene>
    <name evidence="1" type="ORF">SAMEA3906486_05476</name>
</gene>